<evidence type="ECO:0000313" key="3">
    <source>
        <dbReference type="WBParaSite" id="nRc.2.0.1.t05226-RA"/>
    </source>
</evidence>
<keyword evidence="2" id="KW-1185">Reference proteome</keyword>
<dbReference type="AlphaFoldDB" id="A0A915HUK5"/>
<protein>
    <submittedName>
        <fullName evidence="3">Uncharacterized protein</fullName>
    </submittedName>
</protein>
<evidence type="ECO:0000256" key="1">
    <source>
        <dbReference type="SAM" id="MobiDB-lite"/>
    </source>
</evidence>
<proteinExistence type="predicted"/>
<name>A0A915HUK5_ROMCU</name>
<reference evidence="3" key="1">
    <citation type="submission" date="2022-11" db="UniProtKB">
        <authorList>
            <consortium name="WormBaseParasite"/>
        </authorList>
    </citation>
    <scope>IDENTIFICATION</scope>
</reference>
<organism evidence="2 3">
    <name type="scientific">Romanomermis culicivorax</name>
    <name type="common">Nematode worm</name>
    <dbReference type="NCBI Taxonomy" id="13658"/>
    <lineage>
        <taxon>Eukaryota</taxon>
        <taxon>Metazoa</taxon>
        <taxon>Ecdysozoa</taxon>
        <taxon>Nematoda</taxon>
        <taxon>Enoplea</taxon>
        <taxon>Dorylaimia</taxon>
        <taxon>Mermithida</taxon>
        <taxon>Mermithoidea</taxon>
        <taxon>Mermithidae</taxon>
        <taxon>Romanomermis</taxon>
    </lineage>
</organism>
<accession>A0A915HUK5</accession>
<feature type="compositionally biased region" description="Basic and acidic residues" evidence="1">
    <location>
        <begin position="128"/>
        <end position="144"/>
    </location>
</feature>
<feature type="region of interest" description="Disordered" evidence="1">
    <location>
        <begin position="102"/>
        <end position="144"/>
    </location>
</feature>
<evidence type="ECO:0000313" key="2">
    <source>
        <dbReference type="Proteomes" id="UP000887565"/>
    </source>
</evidence>
<dbReference type="Proteomes" id="UP000887565">
    <property type="component" value="Unplaced"/>
</dbReference>
<dbReference type="WBParaSite" id="nRc.2.0.1.t05226-RA">
    <property type="protein sequence ID" value="nRc.2.0.1.t05226-RA"/>
    <property type="gene ID" value="nRc.2.0.1.g05226"/>
</dbReference>
<sequence>MSNQELATQLHELKGMVKALLDIIANAPAEDNQRELKIAARSRKDKLDNIMGVQKETTISYPRQMQQQALGGVVKRQQPAVTTIAQQAAAVIVVAPLQAQPAAAQQDMEEEGEILEPASQTLEDTDSIEAKTQQEEIKEQKLKL</sequence>